<keyword evidence="1" id="KW-0732">Signal</keyword>
<evidence type="ECO:0000313" key="3">
    <source>
        <dbReference type="Proteomes" id="UP000270291"/>
    </source>
</evidence>
<evidence type="ECO:0000313" key="2">
    <source>
        <dbReference type="EMBL" id="RSK44788.1"/>
    </source>
</evidence>
<protein>
    <recommendedName>
        <fullName evidence="4">DUF3829 domain-containing protein</fullName>
    </recommendedName>
</protein>
<dbReference type="AlphaFoldDB" id="A0A3R9NDM8"/>
<reference evidence="2 3" key="1">
    <citation type="submission" date="2018-12" db="EMBL/GenBank/DDBJ databases">
        <authorList>
            <person name="Feng G."/>
            <person name="Zhu H."/>
        </authorList>
    </citation>
    <scope>NUCLEOTIDE SEQUENCE [LARGE SCALE GENOMIC DNA]</scope>
    <source>
        <strain evidence="2 3">LMG 26000</strain>
    </source>
</reference>
<sequence length="323" mass="36298">MRLSTLLLSAGLLAGLTTTAASAQTFKDPGSYNNFIVSEQRAMLKKNLRYISKSAHSDNEKKIDAKRQDLVKQTEASLQKLARLPAFEDDKGFKEQTTEAFYQLLKVYSEDYKAVDLLAATRTATVENMEQYFKLQELAEAKLQVVNDSVDAAQARFARRHNMTISEDPEGKRLAQYMRQVSEVNGYQHKVYLAQFRIEKASARLIDALNAQDAAAFEQARVQLATDAQTATTELTAIAPFRGKDAHYRDAARNMVKYYGAFAQAQAVQMKELLERKDRFTKADADRMNGLVSGYNTQNQKLVAAYNQAGNALQDTYIPVFND</sequence>
<name>A0A3R9NDM8_9BACT</name>
<gene>
    <name evidence="2" type="ORF">EI293_09795</name>
</gene>
<feature type="signal peptide" evidence="1">
    <location>
        <begin position="1"/>
        <end position="23"/>
    </location>
</feature>
<comment type="caution">
    <text evidence="2">The sequence shown here is derived from an EMBL/GenBank/DDBJ whole genome shotgun (WGS) entry which is preliminary data.</text>
</comment>
<organism evidence="2 3">
    <name type="scientific">Hymenobacter perfusus</name>
    <dbReference type="NCBI Taxonomy" id="1236770"/>
    <lineage>
        <taxon>Bacteria</taxon>
        <taxon>Pseudomonadati</taxon>
        <taxon>Bacteroidota</taxon>
        <taxon>Cytophagia</taxon>
        <taxon>Cytophagales</taxon>
        <taxon>Hymenobacteraceae</taxon>
        <taxon>Hymenobacter</taxon>
    </lineage>
</organism>
<accession>A0A3R9NDM8</accession>
<evidence type="ECO:0008006" key="4">
    <source>
        <dbReference type="Google" id="ProtNLM"/>
    </source>
</evidence>
<dbReference type="EMBL" id="RWIU01000002">
    <property type="protein sequence ID" value="RSK44788.1"/>
    <property type="molecule type" value="Genomic_DNA"/>
</dbReference>
<feature type="chain" id="PRO_5018691184" description="DUF3829 domain-containing protein" evidence="1">
    <location>
        <begin position="24"/>
        <end position="323"/>
    </location>
</feature>
<dbReference type="Proteomes" id="UP000270291">
    <property type="component" value="Unassembled WGS sequence"/>
</dbReference>
<dbReference type="OrthoDB" id="870356at2"/>
<keyword evidence="3" id="KW-1185">Reference proteome</keyword>
<proteinExistence type="predicted"/>
<dbReference type="RefSeq" id="WP_125437011.1">
    <property type="nucleotide sequence ID" value="NZ_RWIU01000002.1"/>
</dbReference>
<evidence type="ECO:0000256" key="1">
    <source>
        <dbReference type="SAM" id="SignalP"/>
    </source>
</evidence>